<comment type="catalytic activity">
    <reaction evidence="3">
        <text>3-O-[beta-D-GlcA-(1-&gt;3)-beta-D-Gal-(1-&gt;3)-beta-D-Gal-(1-&gt;4)-beta-D-2-O-P-Xyl]-L-seryl-[protein] + H2O = 3-O-(beta-D-GlcA-(1-&gt;3)-beta-D-Gal-(1-&gt;3)-beta-D-Gal-(1-&gt;4)-beta-D-Xyl)-L-seryl-[protein] + phosphate</text>
        <dbReference type="Rhea" id="RHEA:56512"/>
        <dbReference type="Rhea" id="RHEA-COMP:12573"/>
        <dbReference type="Rhea" id="RHEA-COMP:14559"/>
        <dbReference type="ChEBI" id="CHEBI:15377"/>
        <dbReference type="ChEBI" id="CHEBI:43474"/>
        <dbReference type="ChEBI" id="CHEBI:132093"/>
        <dbReference type="ChEBI" id="CHEBI:140495"/>
    </reaction>
</comment>
<gene>
    <name evidence="7" type="ORF">GE061_016079</name>
</gene>
<organism evidence="7 8">
    <name type="scientific">Apolygus lucorum</name>
    <name type="common">Small green plant bug</name>
    <name type="synonym">Lygocoris lucorum</name>
    <dbReference type="NCBI Taxonomy" id="248454"/>
    <lineage>
        <taxon>Eukaryota</taxon>
        <taxon>Metazoa</taxon>
        <taxon>Ecdysozoa</taxon>
        <taxon>Arthropoda</taxon>
        <taxon>Hexapoda</taxon>
        <taxon>Insecta</taxon>
        <taxon>Pterygota</taxon>
        <taxon>Neoptera</taxon>
        <taxon>Paraneoptera</taxon>
        <taxon>Hemiptera</taxon>
        <taxon>Heteroptera</taxon>
        <taxon>Panheteroptera</taxon>
        <taxon>Cimicomorpha</taxon>
        <taxon>Miridae</taxon>
        <taxon>Mirini</taxon>
        <taxon>Apolygus</taxon>
    </lineage>
</organism>
<dbReference type="Gene3D" id="3.40.50.1240">
    <property type="entry name" value="Phosphoglycerate mutase-like"/>
    <property type="match status" value="1"/>
</dbReference>
<comment type="caution">
    <text evidence="7">The sequence shown here is derived from an EMBL/GenBank/DDBJ whole genome shotgun (WGS) entry which is preliminary data.</text>
</comment>
<keyword evidence="8" id="KW-1185">Reference proteome</keyword>
<feature type="transmembrane region" description="Helical" evidence="6">
    <location>
        <begin position="21"/>
        <end position="42"/>
    </location>
</feature>
<dbReference type="GO" id="GO:0005794">
    <property type="term" value="C:Golgi apparatus"/>
    <property type="evidence" value="ECO:0007669"/>
    <property type="project" value="TreeGrafter"/>
</dbReference>
<evidence type="ECO:0000256" key="4">
    <source>
        <dbReference type="ARBA" id="ARBA00040357"/>
    </source>
</evidence>
<proteinExistence type="inferred from homology"/>
<dbReference type="SUPFAM" id="SSF53254">
    <property type="entry name" value="Phosphoglycerate mutase-like"/>
    <property type="match status" value="1"/>
</dbReference>
<evidence type="ECO:0000313" key="7">
    <source>
        <dbReference type="EMBL" id="KAF6207632.1"/>
    </source>
</evidence>
<dbReference type="Pfam" id="PF00328">
    <property type="entry name" value="His_Phos_2"/>
    <property type="match status" value="1"/>
</dbReference>
<dbReference type="InterPro" id="IPR029033">
    <property type="entry name" value="His_PPase_superfam"/>
</dbReference>
<keyword evidence="2" id="KW-0378">Hydrolase</keyword>
<dbReference type="Proteomes" id="UP000466442">
    <property type="component" value="Unassembled WGS sequence"/>
</dbReference>
<dbReference type="PANTHER" id="PTHR11567:SF110">
    <property type="entry name" value="2-PHOSPHOXYLOSE PHOSPHATASE 1"/>
    <property type="match status" value="1"/>
</dbReference>
<keyword evidence="6" id="KW-0472">Membrane</keyword>
<dbReference type="OrthoDB" id="10262962at2759"/>
<evidence type="ECO:0000256" key="2">
    <source>
        <dbReference type="ARBA" id="ARBA00022801"/>
    </source>
</evidence>
<reference evidence="7" key="1">
    <citation type="journal article" date="2021" name="Mol. Ecol. Resour.">
        <title>Apolygus lucorum genome provides insights into omnivorousness and mesophyll feeding.</title>
        <authorList>
            <person name="Liu Y."/>
            <person name="Liu H."/>
            <person name="Wang H."/>
            <person name="Huang T."/>
            <person name="Liu B."/>
            <person name="Yang B."/>
            <person name="Yin L."/>
            <person name="Li B."/>
            <person name="Zhang Y."/>
            <person name="Zhang S."/>
            <person name="Jiang F."/>
            <person name="Zhang X."/>
            <person name="Ren Y."/>
            <person name="Wang B."/>
            <person name="Wang S."/>
            <person name="Lu Y."/>
            <person name="Wu K."/>
            <person name="Fan W."/>
            <person name="Wang G."/>
        </authorList>
    </citation>
    <scope>NUCLEOTIDE SEQUENCE</scope>
    <source>
        <strain evidence="7">12Hb</strain>
    </source>
</reference>
<keyword evidence="6" id="KW-1133">Transmembrane helix</keyword>
<dbReference type="GO" id="GO:0016791">
    <property type="term" value="F:phosphatase activity"/>
    <property type="evidence" value="ECO:0007669"/>
    <property type="project" value="TreeGrafter"/>
</dbReference>
<dbReference type="GO" id="GO:0050650">
    <property type="term" value="P:chondroitin sulfate proteoglycan biosynthetic process"/>
    <property type="evidence" value="ECO:0007669"/>
    <property type="project" value="TreeGrafter"/>
</dbReference>
<dbReference type="PANTHER" id="PTHR11567">
    <property type="entry name" value="ACID PHOSPHATASE-RELATED"/>
    <property type="match status" value="1"/>
</dbReference>
<dbReference type="InterPro" id="IPR000560">
    <property type="entry name" value="His_Pase_clade-2"/>
</dbReference>
<name>A0A8S9XF50_APOLU</name>
<sequence length="524" mass="59464">MELIKVKEWRLYHHSFFDFPSNIALSTVIWCLAYGSSFYSVITDQLIMYKYISLENDALNVLRLHSTDVGVSSTVKQFKFTIKSRKVVRSCNHYSEISAGAEGNFNANYSLEGALILIRHGDRGPLTHVHNISNVNCGGVYDPLYSSYENFISNITGTPTLSQLIGTFHGIPVLPSSDCGLGLLTRIGASQLLKTGKVLSDVYRHHLKINASLLRDEIKVFSTRYRRTFQSGLAFLFSFLQKDLFPKVLVQESPSLAFCFDDCACPAADLFLRRAREERELLIKSRPTFLNLVRSSSAIVYEVPDKKVSSDPHALKDALLTYICHNARFPCLDSKLPTTCVRPESVISLFNYLEWESQQMRVNVNMKKTCFLRAYGLLKNIVSYLLRIVSERKPKIVLYSGHDKTISYLTMALGIRSNGVLTPFYSSRLIIEMYKTHDQLPDGGPVGSNYFFRIVFNGKDVTRELKFCKNAENSYHSSQGNQESNNTEKKFYLCPIESIVRFLHEDYFTIFNATNIKDACAVPS</sequence>
<evidence type="ECO:0000256" key="3">
    <source>
        <dbReference type="ARBA" id="ARBA00036311"/>
    </source>
</evidence>
<comment type="similarity">
    <text evidence="1">Belongs to the histidine acid phosphatase family.</text>
</comment>
<evidence type="ECO:0000256" key="1">
    <source>
        <dbReference type="ARBA" id="ARBA00005375"/>
    </source>
</evidence>
<dbReference type="InterPro" id="IPR050645">
    <property type="entry name" value="Histidine_acid_phosphatase"/>
</dbReference>
<accession>A0A8S9XF50</accession>
<dbReference type="EMBL" id="WIXP02000007">
    <property type="protein sequence ID" value="KAF6207632.1"/>
    <property type="molecule type" value="Genomic_DNA"/>
</dbReference>
<protein>
    <recommendedName>
        <fullName evidence="4">2-phosphoxylose phosphatase 1</fullName>
    </recommendedName>
    <alternativeName>
        <fullName evidence="5">Acid phosphatase-like protein 2</fullName>
    </alternativeName>
</protein>
<evidence type="ECO:0000313" key="8">
    <source>
        <dbReference type="Proteomes" id="UP000466442"/>
    </source>
</evidence>
<dbReference type="GO" id="GO:0006024">
    <property type="term" value="P:glycosaminoglycan biosynthetic process"/>
    <property type="evidence" value="ECO:0007669"/>
    <property type="project" value="TreeGrafter"/>
</dbReference>
<dbReference type="AlphaFoldDB" id="A0A8S9XF50"/>
<keyword evidence="6" id="KW-0812">Transmembrane</keyword>
<evidence type="ECO:0000256" key="6">
    <source>
        <dbReference type="SAM" id="Phobius"/>
    </source>
</evidence>
<evidence type="ECO:0000256" key="5">
    <source>
        <dbReference type="ARBA" id="ARBA00041499"/>
    </source>
</evidence>